<keyword evidence="6 8" id="KW-1133">Transmembrane helix</keyword>
<comment type="caution">
    <text evidence="10">The sequence shown here is derived from an EMBL/GenBank/DDBJ whole genome shotgun (WGS) entry which is preliminary data.</text>
</comment>
<feature type="transmembrane region" description="Helical" evidence="8">
    <location>
        <begin position="338"/>
        <end position="357"/>
    </location>
</feature>
<keyword evidence="4" id="KW-1003">Cell membrane</keyword>
<dbReference type="EMBL" id="PVWG01000018">
    <property type="protein sequence ID" value="PSB18314.1"/>
    <property type="molecule type" value="Genomic_DNA"/>
</dbReference>
<evidence type="ECO:0000313" key="10">
    <source>
        <dbReference type="EMBL" id="PSB18314.1"/>
    </source>
</evidence>
<dbReference type="Proteomes" id="UP000238634">
    <property type="component" value="Unassembled WGS sequence"/>
</dbReference>
<gene>
    <name evidence="10" type="ORF">C7B65_15555</name>
</gene>
<dbReference type="GO" id="GO:0005886">
    <property type="term" value="C:plasma membrane"/>
    <property type="evidence" value="ECO:0007669"/>
    <property type="project" value="UniProtKB-SubCell"/>
</dbReference>
<dbReference type="OrthoDB" id="9808686at2"/>
<evidence type="ECO:0000256" key="6">
    <source>
        <dbReference type="ARBA" id="ARBA00022989"/>
    </source>
</evidence>
<proteinExistence type="inferred from homology"/>
<feature type="domain" description="ABC transmembrane type-2" evidence="9">
    <location>
        <begin position="127"/>
        <end position="364"/>
    </location>
</feature>
<feature type="transmembrane region" description="Helical" evidence="8">
    <location>
        <begin position="280"/>
        <end position="301"/>
    </location>
</feature>
<dbReference type="STRING" id="1920490.GCA_001895925_02934"/>
<dbReference type="InterPro" id="IPR051449">
    <property type="entry name" value="ABC-2_transporter_component"/>
</dbReference>
<evidence type="ECO:0000256" key="3">
    <source>
        <dbReference type="ARBA" id="ARBA00022448"/>
    </source>
</evidence>
<evidence type="ECO:0000256" key="7">
    <source>
        <dbReference type="ARBA" id="ARBA00023136"/>
    </source>
</evidence>
<dbReference type="PROSITE" id="PS51012">
    <property type="entry name" value="ABC_TM2"/>
    <property type="match status" value="1"/>
</dbReference>
<evidence type="ECO:0000256" key="1">
    <source>
        <dbReference type="ARBA" id="ARBA00004651"/>
    </source>
</evidence>
<keyword evidence="7 8" id="KW-0472">Membrane</keyword>
<accession>A0A2T1DCY1</accession>
<dbReference type="PANTHER" id="PTHR30294:SF29">
    <property type="entry name" value="MULTIDRUG ABC TRANSPORTER PERMEASE YBHS-RELATED"/>
    <property type="match status" value="1"/>
</dbReference>
<feature type="transmembrane region" description="Helical" evidence="8">
    <location>
        <begin position="20"/>
        <end position="40"/>
    </location>
</feature>
<organism evidence="10 11">
    <name type="scientific">Phormidesmis priestleyi ULC007</name>
    <dbReference type="NCBI Taxonomy" id="1920490"/>
    <lineage>
        <taxon>Bacteria</taxon>
        <taxon>Bacillati</taxon>
        <taxon>Cyanobacteriota</taxon>
        <taxon>Cyanophyceae</taxon>
        <taxon>Leptolyngbyales</taxon>
        <taxon>Leptolyngbyaceae</taxon>
        <taxon>Phormidesmis</taxon>
    </lineage>
</organism>
<comment type="subcellular location">
    <subcellularLocation>
        <location evidence="1">Cell membrane</location>
        <topology evidence="1">Multi-pass membrane protein</topology>
    </subcellularLocation>
</comment>
<dbReference type="PANTHER" id="PTHR30294">
    <property type="entry name" value="MEMBRANE COMPONENT OF ABC TRANSPORTER YHHJ-RELATED"/>
    <property type="match status" value="1"/>
</dbReference>
<evidence type="ECO:0000256" key="5">
    <source>
        <dbReference type="ARBA" id="ARBA00022692"/>
    </source>
</evidence>
<protein>
    <submittedName>
        <fullName evidence="10">ABC transporter permease</fullName>
    </submittedName>
</protein>
<dbReference type="InterPro" id="IPR013525">
    <property type="entry name" value="ABC2_TM"/>
</dbReference>
<feature type="transmembrane region" description="Helical" evidence="8">
    <location>
        <begin position="170"/>
        <end position="193"/>
    </location>
</feature>
<dbReference type="GO" id="GO:0140359">
    <property type="term" value="F:ABC-type transporter activity"/>
    <property type="evidence" value="ECO:0007669"/>
    <property type="project" value="InterPro"/>
</dbReference>
<feature type="transmembrane region" description="Helical" evidence="8">
    <location>
        <begin position="252"/>
        <end position="273"/>
    </location>
</feature>
<dbReference type="Gene3D" id="3.40.1710.10">
    <property type="entry name" value="abc type-2 transporter like domain"/>
    <property type="match status" value="1"/>
</dbReference>
<comment type="similarity">
    <text evidence="2">Belongs to the ABC-2 integral membrane protein family.</text>
</comment>
<feature type="transmembrane region" description="Helical" evidence="8">
    <location>
        <begin position="221"/>
        <end position="246"/>
    </location>
</feature>
<reference evidence="10 11" key="1">
    <citation type="submission" date="2018-02" db="EMBL/GenBank/DDBJ databases">
        <authorList>
            <person name="Cohen D.B."/>
            <person name="Kent A.D."/>
        </authorList>
    </citation>
    <scope>NUCLEOTIDE SEQUENCE [LARGE SCALE GENOMIC DNA]</scope>
    <source>
        <strain evidence="10 11">ULC007</strain>
    </source>
</reference>
<dbReference type="InterPro" id="IPR047817">
    <property type="entry name" value="ABC2_TM_bact-type"/>
</dbReference>
<evidence type="ECO:0000313" key="11">
    <source>
        <dbReference type="Proteomes" id="UP000238634"/>
    </source>
</evidence>
<keyword evidence="11" id="KW-1185">Reference proteome</keyword>
<evidence type="ECO:0000256" key="8">
    <source>
        <dbReference type="SAM" id="Phobius"/>
    </source>
</evidence>
<evidence type="ECO:0000259" key="9">
    <source>
        <dbReference type="PROSITE" id="PS51012"/>
    </source>
</evidence>
<sequence>MKRILAQCTKELAQFRRDRLTLALAFILPVMTLFIFGFAIRLEAKNIAIVVQDFDRSNLSRRYTEGLYQTNQFVPAQWSGDDPMQDALDRGIAKAAVIIPPDFSRGIAAGKTSQLQVLIDGTDVNNARVIKNSIQAFTRSFLQDQNLMSGTSKITPRLRLWFNPGRRESLYIVPGVFGVILAIYPSLLAALAMSREKEQGTILQAYASSISAAELLLGKCLAYLVVGIGQAIFVIGLGCAIFRIWFVGDPSPFLIGTGIFLIASIMFGLLIGVRANNRSVAVQGVATAGFLLALLLSGFIYPLSNIPFPLSLVTNIVPARYFIEISRDAFVRGTGWEGVWVAQVCLVVLAFVLFNIARRILGRMQLPG</sequence>
<dbReference type="AlphaFoldDB" id="A0A2T1DCY1"/>
<reference evidence="10 11" key="2">
    <citation type="submission" date="2018-03" db="EMBL/GenBank/DDBJ databases">
        <title>The ancient ancestry and fast evolution of plastids.</title>
        <authorList>
            <person name="Moore K.R."/>
            <person name="Magnabosco C."/>
            <person name="Momper L."/>
            <person name="Gold D.A."/>
            <person name="Bosak T."/>
            <person name="Fournier G.P."/>
        </authorList>
    </citation>
    <scope>NUCLEOTIDE SEQUENCE [LARGE SCALE GENOMIC DNA]</scope>
    <source>
        <strain evidence="10 11">ULC007</strain>
    </source>
</reference>
<evidence type="ECO:0000256" key="4">
    <source>
        <dbReference type="ARBA" id="ARBA00022475"/>
    </source>
</evidence>
<name>A0A2T1DCY1_9CYAN</name>
<dbReference type="Pfam" id="PF12698">
    <property type="entry name" value="ABC2_membrane_3"/>
    <property type="match status" value="1"/>
</dbReference>
<keyword evidence="3" id="KW-0813">Transport</keyword>
<dbReference type="RefSeq" id="WP_073069628.1">
    <property type="nucleotide sequence ID" value="NZ_MPPI01000003.1"/>
</dbReference>
<evidence type="ECO:0000256" key="2">
    <source>
        <dbReference type="ARBA" id="ARBA00007783"/>
    </source>
</evidence>
<keyword evidence="5 8" id="KW-0812">Transmembrane</keyword>